<organism evidence="2 3">
    <name type="scientific">Halorubrum persicum</name>
    <dbReference type="NCBI Taxonomy" id="1383844"/>
    <lineage>
        <taxon>Archaea</taxon>
        <taxon>Methanobacteriati</taxon>
        <taxon>Methanobacteriota</taxon>
        <taxon>Stenosarchaea group</taxon>
        <taxon>Halobacteria</taxon>
        <taxon>Halobacteriales</taxon>
        <taxon>Haloferacaceae</taxon>
        <taxon>Halorubrum</taxon>
    </lineage>
</organism>
<gene>
    <name evidence="2" type="ORF">DJ69_12580</name>
</gene>
<dbReference type="RefSeq" id="WP_099255942.1">
    <property type="nucleotide sequence ID" value="NZ_NHOA01000113.1"/>
</dbReference>
<keyword evidence="1" id="KW-0472">Membrane</keyword>
<keyword evidence="2" id="KW-0378">Hydrolase</keyword>
<dbReference type="OrthoDB" id="118042at2157"/>
<sequence>MHQKGHIGASLLVYAPFGFVLSALTSVEMAFIGAAAVGSMAMVPDLDMKVPLVKHRGITHTVWFALVVGAVFGLTGALLGIQESILRGVLFGLLAFGFGTLTIISHLLADALTPMGVEPFAPLRDDNYTLDLFKAANPIANYAMLGLGGIVVAAAVVAGAALPV</sequence>
<feature type="transmembrane region" description="Helical" evidence="1">
    <location>
        <begin position="139"/>
        <end position="162"/>
    </location>
</feature>
<accession>A0A2G1WGT2</accession>
<feature type="transmembrane region" description="Helical" evidence="1">
    <location>
        <begin position="62"/>
        <end position="81"/>
    </location>
</feature>
<evidence type="ECO:0000313" key="2">
    <source>
        <dbReference type="EMBL" id="PHQ38191.1"/>
    </source>
</evidence>
<dbReference type="AlphaFoldDB" id="A0A2G1WGT2"/>
<protein>
    <submittedName>
        <fullName evidence="2">Metal-dependent hydrolase</fullName>
    </submittedName>
</protein>
<keyword evidence="1" id="KW-1133">Transmembrane helix</keyword>
<keyword evidence="3" id="KW-1185">Reference proteome</keyword>
<evidence type="ECO:0000313" key="3">
    <source>
        <dbReference type="Proteomes" id="UP000222824"/>
    </source>
</evidence>
<dbReference type="InterPro" id="IPR007404">
    <property type="entry name" value="YdjM-like"/>
</dbReference>
<name>A0A2G1WGT2_9EURY</name>
<dbReference type="Proteomes" id="UP000222824">
    <property type="component" value="Unassembled WGS sequence"/>
</dbReference>
<dbReference type="GO" id="GO:0016787">
    <property type="term" value="F:hydrolase activity"/>
    <property type="evidence" value="ECO:0007669"/>
    <property type="project" value="UniProtKB-KW"/>
</dbReference>
<feature type="transmembrane region" description="Helical" evidence="1">
    <location>
        <begin position="88"/>
        <end position="109"/>
    </location>
</feature>
<dbReference type="Pfam" id="PF04307">
    <property type="entry name" value="YdjM"/>
    <property type="match status" value="1"/>
</dbReference>
<reference evidence="2 3" key="1">
    <citation type="journal article" date="2014" name="Front. Microbiol.">
        <title>Population and genomic analysis of the genus Halorubrum.</title>
        <authorList>
            <person name="Fullmer M.S."/>
            <person name="Soucy S.M."/>
            <person name="Swithers K.S."/>
            <person name="Makkay A.M."/>
            <person name="Wheeler R."/>
            <person name="Ventosa A."/>
            <person name="Gogarten J.P."/>
            <person name="Papke R.T."/>
        </authorList>
    </citation>
    <scope>NUCLEOTIDE SEQUENCE [LARGE SCALE GENOMIC DNA]</scope>
    <source>
        <strain evidence="2 3">C49</strain>
    </source>
</reference>
<evidence type="ECO:0000256" key="1">
    <source>
        <dbReference type="SAM" id="Phobius"/>
    </source>
</evidence>
<dbReference type="EMBL" id="NHOA01000113">
    <property type="protein sequence ID" value="PHQ38191.1"/>
    <property type="molecule type" value="Genomic_DNA"/>
</dbReference>
<proteinExistence type="predicted"/>
<feature type="transmembrane region" description="Helical" evidence="1">
    <location>
        <begin position="12"/>
        <end position="42"/>
    </location>
</feature>
<keyword evidence="1" id="KW-0812">Transmembrane</keyword>
<comment type="caution">
    <text evidence="2">The sequence shown here is derived from an EMBL/GenBank/DDBJ whole genome shotgun (WGS) entry which is preliminary data.</text>
</comment>